<gene>
    <name evidence="1" type="ORF">ARMOST_05399</name>
</gene>
<keyword evidence="2" id="KW-1185">Reference proteome</keyword>
<dbReference type="EMBL" id="FUEG01000003">
    <property type="protein sequence ID" value="SJL02075.1"/>
    <property type="molecule type" value="Genomic_DNA"/>
</dbReference>
<name>A0A284R079_ARMOS</name>
<protein>
    <recommendedName>
        <fullName evidence="3">F-box domain-containing protein</fullName>
    </recommendedName>
</protein>
<dbReference type="Proteomes" id="UP000219338">
    <property type="component" value="Unassembled WGS sequence"/>
</dbReference>
<sequence>MSSILQNPGRIPQELVNTVLHELRGDIVTLSACSLVCRLWTSPSQALIFSCIHLLREDGRNDFSKGRPQLRSILTFCNFLATYPHIAPLVGTLSLQSKGPALPGSGGFRAVKARWKPLRDTLARALPTLTHLKSLELRFDRIYGWDAFSEWEGAHVFTQASPVLTKLELRRITFEDLGVLLSLLQRTRSLEVLALQEIDFVQNVLRVDVSSLLVAVQTDKQSQLKTLLLQRMEAHVFDTVARALMHPQSPVDVGHLRHLDLYGSHQGDGAPVGDDLAAAAEFLSMNQNSLEHFSTCQPFGAQHLCPLLECRTLKTMCMSAVTSTSAWLDRICPTITNVSHFTMESLTVEISGHYSKHRLHDDSSKWRELDSLLAASALRQFIIIFARTESDYQHYWDLNWAEPEDFDSVLPALCHSSRLDIQLEIIVR</sequence>
<dbReference type="InterPro" id="IPR032675">
    <property type="entry name" value="LRR_dom_sf"/>
</dbReference>
<reference evidence="2" key="1">
    <citation type="journal article" date="2017" name="Nat. Ecol. Evol.">
        <title>Genome expansion and lineage-specific genetic innovations in the forest pathogenic fungi Armillaria.</title>
        <authorList>
            <person name="Sipos G."/>
            <person name="Prasanna A.N."/>
            <person name="Walter M.C."/>
            <person name="O'Connor E."/>
            <person name="Balint B."/>
            <person name="Krizsan K."/>
            <person name="Kiss B."/>
            <person name="Hess J."/>
            <person name="Varga T."/>
            <person name="Slot J."/>
            <person name="Riley R."/>
            <person name="Boka B."/>
            <person name="Rigling D."/>
            <person name="Barry K."/>
            <person name="Lee J."/>
            <person name="Mihaltcheva S."/>
            <person name="LaButti K."/>
            <person name="Lipzen A."/>
            <person name="Waldron R."/>
            <person name="Moloney N.M."/>
            <person name="Sperisen C."/>
            <person name="Kredics L."/>
            <person name="Vagvoelgyi C."/>
            <person name="Patrignani A."/>
            <person name="Fitzpatrick D."/>
            <person name="Nagy I."/>
            <person name="Doyle S."/>
            <person name="Anderson J.B."/>
            <person name="Grigoriev I.V."/>
            <person name="Gueldener U."/>
            <person name="Muensterkoetter M."/>
            <person name="Nagy L.G."/>
        </authorList>
    </citation>
    <scope>NUCLEOTIDE SEQUENCE [LARGE SCALE GENOMIC DNA]</scope>
    <source>
        <strain evidence="2">C18/9</strain>
    </source>
</reference>
<organism evidence="1 2">
    <name type="scientific">Armillaria ostoyae</name>
    <name type="common">Armillaria root rot fungus</name>
    <dbReference type="NCBI Taxonomy" id="47428"/>
    <lineage>
        <taxon>Eukaryota</taxon>
        <taxon>Fungi</taxon>
        <taxon>Dikarya</taxon>
        <taxon>Basidiomycota</taxon>
        <taxon>Agaricomycotina</taxon>
        <taxon>Agaricomycetes</taxon>
        <taxon>Agaricomycetidae</taxon>
        <taxon>Agaricales</taxon>
        <taxon>Marasmiineae</taxon>
        <taxon>Physalacriaceae</taxon>
        <taxon>Armillaria</taxon>
    </lineage>
</organism>
<dbReference type="OMA" id="SEWEGAH"/>
<evidence type="ECO:0000313" key="1">
    <source>
        <dbReference type="EMBL" id="SJL02075.1"/>
    </source>
</evidence>
<dbReference type="AlphaFoldDB" id="A0A284R079"/>
<dbReference type="Gene3D" id="3.80.10.10">
    <property type="entry name" value="Ribonuclease Inhibitor"/>
    <property type="match status" value="1"/>
</dbReference>
<accession>A0A284R079</accession>
<dbReference type="SUPFAM" id="SSF52047">
    <property type="entry name" value="RNI-like"/>
    <property type="match status" value="1"/>
</dbReference>
<evidence type="ECO:0008006" key="3">
    <source>
        <dbReference type="Google" id="ProtNLM"/>
    </source>
</evidence>
<evidence type="ECO:0000313" key="2">
    <source>
        <dbReference type="Proteomes" id="UP000219338"/>
    </source>
</evidence>
<proteinExistence type="predicted"/>
<dbReference type="OrthoDB" id="2788229at2759"/>